<protein>
    <submittedName>
        <fullName evidence="1">Uncharacterized protein</fullName>
    </submittedName>
</protein>
<organism evidence="1 2">
    <name type="scientific">Phytophthora aleatoria</name>
    <dbReference type="NCBI Taxonomy" id="2496075"/>
    <lineage>
        <taxon>Eukaryota</taxon>
        <taxon>Sar</taxon>
        <taxon>Stramenopiles</taxon>
        <taxon>Oomycota</taxon>
        <taxon>Peronosporomycetes</taxon>
        <taxon>Peronosporales</taxon>
        <taxon>Peronosporaceae</taxon>
        <taxon>Phytophthora</taxon>
    </lineage>
</organism>
<proteinExistence type="predicted"/>
<sequence>MVRAVRPNTTFTNAQVSGFYFRPCRNEYDEYVLRQHPDHESIMLQASAAETGSVLNFVRHSSRNLYGWMHWIIESNLPLSFCEIRTARRYSKLDPISEETLRLDMSGVTQAVERTIAEDLPSHFCVMFDGVTHASEHYVTWFACFERNGELVTVLLGMAPLLNEPNDDLSARTHLELLATMLPRDCGVQIEQCRFLVGDNCAVNRLLATLMGDTRWGSTFAMLQRYRRLLEFLDAEDDDLMEVMPTPAANKRLRVLFKELKDIESVSKALQGRDVDLLDVRQWFDELIAVNPQYERFLGPRADIVHSPDFEAGCPVETEVNEGNEDDNLSFVERLCKRRRLEHQKVTYEHIKTIPPTSNALERFFSVTRVMLGQQRHGLLPATLEMISLFWENRSYWDASTVNCLN</sequence>
<comment type="caution">
    <text evidence="1">The sequence shown here is derived from an EMBL/GenBank/DDBJ whole genome shotgun (WGS) entry which is preliminary data.</text>
</comment>
<evidence type="ECO:0000313" key="1">
    <source>
        <dbReference type="EMBL" id="KAG6945797.1"/>
    </source>
</evidence>
<dbReference type="PANTHER" id="PTHR40866">
    <property type="entry name" value="BED-TYPE DOMAIN-CONTAINING PROTEIN"/>
    <property type="match status" value="1"/>
</dbReference>
<name>A0A8J5LZ01_9STRA</name>
<gene>
    <name evidence="1" type="ORF">JG688_00016375</name>
</gene>
<evidence type="ECO:0000313" key="2">
    <source>
        <dbReference type="Proteomes" id="UP000709295"/>
    </source>
</evidence>
<dbReference type="EMBL" id="JAENGY010002018">
    <property type="protein sequence ID" value="KAG6945797.1"/>
    <property type="molecule type" value="Genomic_DNA"/>
</dbReference>
<dbReference type="Proteomes" id="UP000709295">
    <property type="component" value="Unassembled WGS sequence"/>
</dbReference>
<dbReference type="AlphaFoldDB" id="A0A8J5LZ01"/>
<reference evidence="1" key="1">
    <citation type="submission" date="2021-01" db="EMBL/GenBank/DDBJ databases">
        <title>Phytophthora aleatoria, a newly-described species from Pinus radiata is distinct from Phytophthora cactorum isolates based on comparative genomics.</title>
        <authorList>
            <person name="Mcdougal R."/>
            <person name="Panda P."/>
            <person name="Williams N."/>
            <person name="Studholme D.J."/>
        </authorList>
    </citation>
    <scope>NUCLEOTIDE SEQUENCE</scope>
    <source>
        <strain evidence="1">NZFS 4037</strain>
    </source>
</reference>
<accession>A0A8J5LZ01</accession>
<dbReference type="PANTHER" id="PTHR40866:SF1">
    <property type="entry name" value="BED-TYPE DOMAIN-CONTAINING PROTEIN"/>
    <property type="match status" value="1"/>
</dbReference>
<keyword evidence="2" id="KW-1185">Reference proteome</keyword>